<evidence type="ECO:0000313" key="4">
    <source>
        <dbReference type="Proteomes" id="UP000054485"/>
    </source>
</evidence>
<sequence>MGGMSALSAQFIGLTISFVQLGIAAAQGLYYYRVFPHDKRLLKYLVVTVSILNTAGTVLSSFMYWSFVSNCFRSTSPRCQAWDTAAMILLFVSITLPFTVQSFYCHRVWIISGRKLYATIPIILFATSSYVLGLILIPPQQAGAFANDAILKISAAAAIQSISCDFTISFSVYFYLRPERTGVRRMDTRIQSITHNFISMGFLVCLLAISICILYWAGAPAAIGGVAMVLRSSYTNSFLALLNARQRPDRLPTMEIELPTSLVHNSR</sequence>
<dbReference type="EMBL" id="KN835820">
    <property type="protein sequence ID" value="KIK34041.1"/>
    <property type="molecule type" value="Genomic_DNA"/>
</dbReference>
<dbReference type="HOGENOM" id="CLU_046025_5_1_1"/>
<feature type="transmembrane region" description="Helical" evidence="1">
    <location>
        <begin position="223"/>
        <end position="244"/>
    </location>
</feature>
<proteinExistence type="predicted"/>
<feature type="domain" description="DUF6534" evidence="2">
    <location>
        <begin position="161"/>
        <end position="247"/>
    </location>
</feature>
<reference evidence="4" key="2">
    <citation type="submission" date="2015-01" db="EMBL/GenBank/DDBJ databases">
        <title>Evolutionary Origins and Diversification of the Mycorrhizal Mutualists.</title>
        <authorList>
            <consortium name="DOE Joint Genome Institute"/>
            <consortium name="Mycorrhizal Genomics Consortium"/>
            <person name="Kohler A."/>
            <person name="Kuo A."/>
            <person name="Nagy L.G."/>
            <person name="Floudas D."/>
            <person name="Copeland A."/>
            <person name="Barry K.W."/>
            <person name="Cichocki N."/>
            <person name="Veneault-Fourrey C."/>
            <person name="LaButti K."/>
            <person name="Lindquist E.A."/>
            <person name="Lipzen A."/>
            <person name="Lundell T."/>
            <person name="Morin E."/>
            <person name="Murat C."/>
            <person name="Riley R."/>
            <person name="Ohm R."/>
            <person name="Sun H."/>
            <person name="Tunlid A."/>
            <person name="Henrissat B."/>
            <person name="Grigoriev I.V."/>
            <person name="Hibbett D.S."/>
            <person name="Martin F."/>
        </authorList>
    </citation>
    <scope>NUCLEOTIDE SEQUENCE [LARGE SCALE GENOMIC DNA]</scope>
    <source>
        <strain evidence="4">UH-Slu-Lm8-n1</strain>
    </source>
</reference>
<feature type="transmembrane region" description="Helical" evidence="1">
    <location>
        <begin position="116"/>
        <end position="137"/>
    </location>
</feature>
<dbReference type="Pfam" id="PF20152">
    <property type="entry name" value="DUF6534"/>
    <property type="match status" value="1"/>
</dbReference>
<feature type="transmembrane region" description="Helical" evidence="1">
    <location>
        <begin position="149"/>
        <end position="176"/>
    </location>
</feature>
<feature type="transmembrane region" description="Helical" evidence="1">
    <location>
        <begin position="197"/>
        <end position="217"/>
    </location>
</feature>
<feature type="transmembrane region" description="Helical" evidence="1">
    <location>
        <begin position="44"/>
        <end position="65"/>
    </location>
</feature>
<reference evidence="3 4" key="1">
    <citation type="submission" date="2014-04" db="EMBL/GenBank/DDBJ databases">
        <authorList>
            <consortium name="DOE Joint Genome Institute"/>
            <person name="Kuo A."/>
            <person name="Ruytinx J."/>
            <person name="Rineau F."/>
            <person name="Colpaert J."/>
            <person name="Kohler A."/>
            <person name="Nagy L.G."/>
            <person name="Floudas D."/>
            <person name="Copeland A."/>
            <person name="Barry K.W."/>
            <person name="Cichocki N."/>
            <person name="Veneault-Fourrey C."/>
            <person name="LaButti K."/>
            <person name="Lindquist E.A."/>
            <person name="Lipzen A."/>
            <person name="Lundell T."/>
            <person name="Morin E."/>
            <person name="Murat C."/>
            <person name="Sun H."/>
            <person name="Tunlid A."/>
            <person name="Henrissat B."/>
            <person name="Grigoriev I.V."/>
            <person name="Hibbett D.S."/>
            <person name="Martin F."/>
            <person name="Nordberg H.P."/>
            <person name="Cantor M.N."/>
            <person name="Hua S.X."/>
        </authorList>
    </citation>
    <scope>NUCLEOTIDE SEQUENCE [LARGE SCALE GENOMIC DNA]</scope>
    <source>
        <strain evidence="3 4">UH-Slu-Lm8-n1</strain>
    </source>
</reference>
<dbReference type="OrthoDB" id="3223377at2759"/>
<dbReference type="Proteomes" id="UP000054485">
    <property type="component" value="Unassembled WGS sequence"/>
</dbReference>
<accession>A0A0C9ZXD0</accession>
<keyword evidence="1" id="KW-0472">Membrane</keyword>
<keyword evidence="4" id="KW-1185">Reference proteome</keyword>
<feature type="transmembrane region" description="Helical" evidence="1">
    <location>
        <begin position="12"/>
        <end position="32"/>
    </location>
</feature>
<gene>
    <name evidence="3" type="ORF">CY34DRAFT_813199</name>
</gene>
<feature type="transmembrane region" description="Helical" evidence="1">
    <location>
        <begin position="85"/>
        <end position="104"/>
    </location>
</feature>
<dbReference type="InParanoid" id="A0A0C9ZXD0"/>
<keyword evidence="1" id="KW-1133">Transmembrane helix</keyword>
<protein>
    <recommendedName>
        <fullName evidence="2">DUF6534 domain-containing protein</fullName>
    </recommendedName>
</protein>
<dbReference type="PANTHER" id="PTHR40465">
    <property type="entry name" value="CHROMOSOME 1, WHOLE GENOME SHOTGUN SEQUENCE"/>
    <property type="match status" value="1"/>
</dbReference>
<dbReference type="PANTHER" id="PTHR40465:SF1">
    <property type="entry name" value="DUF6534 DOMAIN-CONTAINING PROTEIN"/>
    <property type="match status" value="1"/>
</dbReference>
<organism evidence="3 4">
    <name type="scientific">Suillus luteus UH-Slu-Lm8-n1</name>
    <dbReference type="NCBI Taxonomy" id="930992"/>
    <lineage>
        <taxon>Eukaryota</taxon>
        <taxon>Fungi</taxon>
        <taxon>Dikarya</taxon>
        <taxon>Basidiomycota</taxon>
        <taxon>Agaricomycotina</taxon>
        <taxon>Agaricomycetes</taxon>
        <taxon>Agaricomycetidae</taxon>
        <taxon>Boletales</taxon>
        <taxon>Suillineae</taxon>
        <taxon>Suillaceae</taxon>
        <taxon>Suillus</taxon>
    </lineage>
</organism>
<dbReference type="AlphaFoldDB" id="A0A0C9ZXD0"/>
<evidence type="ECO:0000259" key="2">
    <source>
        <dbReference type="Pfam" id="PF20152"/>
    </source>
</evidence>
<keyword evidence="1" id="KW-0812">Transmembrane</keyword>
<evidence type="ECO:0000313" key="3">
    <source>
        <dbReference type="EMBL" id="KIK34041.1"/>
    </source>
</evidence>
<dbReference type="InterPro" id="IPR045339">
    <property type="entry name" value="DUF6534"/>
</dbReference>
<evidence type="ECO:0000256" key="1">
    <source>
        <dbReference type="SAM" id="Phobius"/>
    </source>
</evidence>
<name>A0A0C9ZXD0_9AGAM</name>